<dbReference type="Pfam" id="PF05617">
    <property type="entry name" value="Prolamin_like"/>
    <property type="match status" value="1"/>
</dbReference>
<dbReference type="AlphaFoldDB" id="A0A922FA62"/>
<evidence type="ECO:0000259" key="2">
    <source>
        <dbReference type="Pfam" id="PF05617"/>
    </source>
</evidence>
<accession>A0A922FA62</accession>
<evidence type="ECO:0000313" key="3">
    <source>
        <dbReference type="EMBL" id="KAG6718903.1"/>
    </source>
</evidence>
<dbReference type="GO" id="GO:0080155">
    <property type="term" value="P:regulation of double fertilization forming a zygote and endosperm"/>
    <property type="evidence" value="ECO:0007669"/>
    <property type="project" value="TreeGrafter"/>
</dbReference>
<dbReference type="Proteomes" id="UP000811246">
    <property type="component" value="Chromosome 4"/>
</dbReference>
<dbReference type="GO" id="GO:2000008">
    <property type="term" value="P:regulation of protein localization to cell surface"/>
    <property type="evidence" value="ECO:0007669"/>
    <property type="project" value="TreeGrafter"/>
</dbReference>
<protein>
    <recommendedName>
        <fullName evidence="2">Prolamin-like domain-containing protein</fullName>
    </recommendedName>
</protein>
<dbReference type="GO" id="GO:0031982">
    <property type="term" value="C:vesicle"/>
    <property type="evidence" value="ECO:0007669"/>
    <property type="project" value="TreeGrafter"/>
</dbReference>
<comment type="caution">
    <text evidence="3">The sequence shown here is derived from an EMBL/GenBank/DDBJ whole genome shotgun (WGS) entry which is preliminary data.</text>
</comment>
<dbReference type="GO" id="GO:0005576">
    <property type="term" value="C:extracellular region"/>
    <property type="evidence" value="ECO:0007669"/>
    <property type="project" value="TreeGrafter"/>
</dbReference>
<evidence type="ECO:0000313" key="4">
    <source>
        <dbReference type="Proteomes" id="UP000811246"/>
    </source>
</evidence>
<dbReference type="EMBL" id="CM031828">
    <property type="protein sequence ID" value="KAG6718903.1"/>
    <property type="molecule type" value="Genomic_DNA"/>
</dbReference>
<dbReference type="GO" id="GO:0009567">
    <property type="term" value="P:double fertilization forming a zygote and endosperm"/>
    <property type="evidence" value="ECO:0007669"/>
    <property type="project" value="TreeGrafter"/>
</dbReference>
<reference evidence="3" key="1">
    <citation type="submission" date="2021-01" db="EMBL/GenBank/DDBJ databases">
        <authorList>
            <person name="Lovell J.T."/>
            <person name="Bentley N."/>
            <person name="Bhattarai G."/>
            <person name="Jenkins J.W."/>
            <person name="Sreedasyam A."/>
            <person name="Alarcon Y."/>
            <person name="Bock C."/>
            <person name="Boston L."/>
            <person name="Carlson J."/>
            <person name="Cervantes K."/>
            <person name="Clermont K."/>
            <person name="Krom N."/>
            <person name="Kubenka K."/>
            <person name="Mamidi S."/>
            <person name="Mattison C."/>
            <person name="Monteros M."/>
            <person name="Pisani C."/>
            <person name="Plott C."/>
            <person name="Rajasekar S."/>
            <person name="Rhein H.S."/>
            <person name="Rohla C."/>
            <person name="Song M."/>
            <person name="Hilaire R.S."/>
            <person name="Shu S."/>
            <person name="Wells L."/>
            <person name="Wang X."/>
            <person name="Webber J."/>
            <person name="Heerema R.J."/>
            <person name="Klein P."/>
            <person name="Conner P."/>
            <person name="Grauke L."/>
            <person name="Grimwood J."/>
            <person name="Schmutz J."/>
            <person name="Randall J.J."/>
        </authorList>
    </citation>
    <scope>NUCLEOTIDE SEQUENCE</scope>
    <source>
        <tissue evidence="3">Leaf</tissue>
    </source>
</reference>
<organism evidence="3 4">
    <name type="scientific">Carya illinoinensis</name>
    <name type="common">Pecan</name>
    <dbReference type="NCBI Taxonomy" id="32201"/>
    <lineage>
        <taxon>Eukaryota</taxon>
        <taxon>Viridiplantae</taxon>
        <taxon>Streptophyta</taxon>
        <taxon>Embryophyta</taxon>
        <taxon>Tracheophyta</taxon>
        <taxon>Spermatophyta</taxon>
        <taxon>Magnoliopsida</taxon>
        <taxon>eudicotyledons</taxon>
        <taxon>Gunneridae</taxon>
        <taxon>Pentapetalae</taxon>
        <taxon>rosids</taxon>
        <taxon>fabids</taxon>
        <taxon>Fagales</taxon>
        <taxon>Juglandaceae</taxon>
        <taxon>Carya</taxon>
    </lineage>
</organism>
<dbReference type="PANTHER" id="PTHR31181">
    <property type="entry name" value="EGG CELL-SECRETED PROTEIN 1.4"/>
    <property type="match status" value="1"/>
</dbReference>
<gene>
    <name evidence="3" type="ORF">I3842_04G176000</name>
</gene>
<sequence length="110" mass="12324">MIQNLPRAYARGFDVLNHHDDRPDHQRPADEEVGKCMTAVSKIEPCVADIIRAILSFNFTNLGQTCCAAFNQVSEDCHGQHTCEGDHFLRHPWLKNHCSQFATVPAPPSP</sequence>
<dbReference type="PANTHER" id="PTHR31181:SF67">
    <property type="entry name" value="PROLAMIN-LIKE PROTEIN (DUF1278)"/>
    <property type="match status" value="1"/>
</dbReference>
<dbReference type="InterPro" id="IPR008502">
    <property type="entry name" value="Prolamin-like"/>
</dbReference>
<name>A0A922FA62_CARIL</name>
<feature type="domain" description="Prolamin-like" evidence="2">
    <location>
        <begin position="35"/>
        <end position="99"/>
    </location>
</feature>
<keyword evidence="1" id="KW-0732">Signal</keyword>
<evidence type="ECO:0000256" key="1">
    <source>
        <dbReference type="ARBA" id="ARBA00022729"/>
    </source>
</evidence>
<proteinExistence type="predicted"/>